<dbReference type="Proteomes" id="UP001159363">
    <property type="component" value="Chromosome X"/>
</dbReference>
<accession>A0ABQ9HUV9</accession>
<evidence type="ECO:0000313" key="1">
    <source>
        <dbReference type="EMBL" id="KAJ8887856.1"/>
    </source>
</evidence>
<gene>
    <name evidence="1" type="ORF">PR048_014074</name>
</gene>
<organism evidence="1 2">
    <name type="scientific">Dryococelus australis</name>
    <dbReference type="NCBI Taxonomy" id="614101"/>
    <lineage>
        <taxon>Eukaryota</taxon>
        <taxon>Metazoa</taxon>
        <taxon>Ecdysozoa</taxon>
        <taxon>Arthropoda</taxon>
        <taxon>Hexapoda</taxon>
        <taxon>Insecta</taxon>
        <taxon>Pterygota</taxon>
        <taxon>Neoptera</taxon>
        <taxon>Polyneoptera</taxon>
        <taxon>Phasmatodea</taxon>
        <taxon>Verophasmatodea</taxon>
        <taxon>Anareolatae</taxon>
        <taxon>Phasmatidae</taxon>
        <taxon>Eurycanthinae</taxon>
        <taxon>Dryococelus</taxon>
    </lineage>
</organism>
<reference evidence="1 2" key="1">
    <citation type="submission" date="2023-02" db="EMBL/GenBank/DDBJ databases">
        <title>LHISI_Scaffold_Assembly.</title>
        <authorList>
            <person name="Stuart O.P."/>
            <person name="Cleave R."/>
            <person name="Magrath M.J.L."/>
            <person name="Mikheyev A.S."/>
        </authorList>
    </citation>
    <scope>NUCLEOTIDE SEQUENCE [LARGE SCALE GENOMIC DNA]</scope>
    <source>
        <strain evidence="1">Daus_M_001</strain>
        <tissue evidence="1">Leg muscle</tissue>
    </source>
</reference>
<protein>
    <submittedName>
        <fullName evidence="1">Uncharacterized protein</fullName>
    </submittedName>
</protein>
<dbReference type="EMBL" id="JARBHB010000004">
    <property type="protein sequence ID" value="KAJ8887856.1"/>
    <property type="molecule type" value="Genomic_DNA"/>
</dbReference>
<comment type="caution">
    <text evidence="1">The sequence shown here is derived from an EMBL/GenBank/DDBJ whole genome shotgun (WGS) entry which is preliminary data.</text>
</comment>
<name>A0ABQ9HUV9_9NEOP</name>
<proteinExistence type="predicted"/>
<keyword evidence="2" id="KW-1185">Reference proteome</keyword>
<sequence length="147" mass="17172">MSATSVRKVFENERNHESSSADCYKIWAHPLYKDSSNICWMNYNCSMESYFCIVSRFSDFSKISLVSQFVSFPWATQNIEDLSSSMETTFNIDGTATEHEFISMRDHMPRTKEILDFIPQEKYLVLTDVALWVTHLLTSTYLRESSF</sequence>
<evidence type="ECO:0000313" key="2">
    <source>
        <dbReference type="Proteomes" id="UP001159363"/>
    </source>
</evidence>